<dbReference type="NCBIfam" id="NF006159">
    <property type="entry name" value="PRK08303.1"/>
    <property type="match status" value="1"/>
</dbReference>
<dbReference type="Proteomes" id="UP000250434">
    <property type="component" value="Chromosome"/>
</dbReference>
<evidence type="ECO:0000313" key="1">
    <source>
        <dbReference type="EMBL" id="AXB45747.1"/>
    </source>
</evidence>
<proteinExistence type="predicted"/>
<dbReference type="Gene3D" id="3.40.50.720">
    <property type="entry name" value="NAD(P)-binding Rossmann-like Domain"/>
    <property type="match status" value="1"/>
</dbReference>
<organism evidence="1 2">
    <name type="scientific">Amycolatopsis albispora</name>
    <dbReference type="NCBI Taxonomy" id="1804986"/>
    <lineage>
        <taxon>Bacteria</taxon>
        <taxon>Bacillati</taxon>
        <taxon>Actinomycetota</taxon>
        <taxon>Actinomycetes</taxon>
        <taxon>Pseudonocardiales</taxon>
        <taxon>Pseudonocardiaceae</taxon>
        <taxon>Amycolatopsis</taxon>
    </lineage>
</organism>
<dbReference type="OrthoDB" id="63584at2"/>
<dbReference type="AlphaFoldDB" id="A0A344LCH3"/>
<dbReference type="SUPFAM" id="SSF51735">
    <property type="entry name" value="NAD(P)-binding Rossmann-fold domains"/>
    <property type="match status" value="1"/>
</dbReference>
<sequence>MGAALSGKVAVVAGATRGASRAIAVELGRLGATVYVTGRTTRTERSEVDRPESIEDTAELVEDAGGKAIAVRVDHLESAQVASLAERVDREQGRLDILVNGLWGGDPYLEWEAPIWKHNLENGLRQLQLGVHSHLITSHHLLPLMIRQPGGLVVEMTDGTQEYNANYRKGATLPYYLAKANGHLLAIGQAAELEPYGCTAIGFTPGWLRSEAMLEGFGVTEENWRDACAEHPHFVISETPTFAGRTVAALAADPDRARFAGKTVSSGQLAKLYSINDVDGSRPDAWRYIEEVESVGKPADATGYR</sequence>
<gene>
    <name evidence="1" type="ORF">A4R43_27365</name>
</gene>
<accession>A0A344LCH3</accession>
<protein>
    <submittedName>
        <fullName evidence="1">Short-chain dehydrogenase</fullName>
    </submittedName>
</protein>
<keyword evidence="2" id="KW-1185">Reference proteome</keyword>
<name>A0A344LCH3_9PSEU</name>
<dbReference type="RefSeq" id="WP_113694980.1">
    <property type="nucleotide sequence ID" value="NZ_CP015163.1"/>
</dbReference>
<dbReference type="KEGG" id="aab:A4R43_27365"/>
<evidence type="ECO:0000313" key="2">
    <source>
        <dbReference type="Proteomes" id="UP000250434"/>
    </source>
</evidence>
<dbReference type="EMBL" id="CP015163">
    <property type="protein sequence ID" value="AXB45747.1"/>
    <property type="molecule type" value="Genomic_DNA"/>
</dbReference>
<dbReference type="InterPro" id="IPR036291">
    <property type="entry name" value="NAD(P)-bd_dom_sf"/>
</dbReference>
<reference evidence="1 2" key="1">
    <citation type="submission" date="2016-04" db="EMBL/GenBank/DDBJ databases">
        <title>Complete genome sequence and analysis of deep-sea sediment isolate, Amycolatopsis sp. WP1.</title>
        <authorList>
            <person name="Wang H."/>
            <person name="Chen S."/>
            <person name="Wu Q."/>
        </authorList>
    </citation>
    <scope>NUCLEOTIDE SEQUENCE [LARGE SCALE GENOMIC DNA]</scope>
    <source>
        <strain evidence="1 2">WP1</strain>
    </source>
</reference>
<dbReference type="Pfam" id="PF00106">
    <property type="entry name" value="adh_short"/>
    <property type="match status" value="1"/>
</dbReference>
<dbReference type="PANTHER" id="PTHR44147">
    <property type="entry name" value="DEHYDROGENASE/REDUCTASE SDR FAMILY MEMBER 1"/>
    <property type="match status" value="1"/>
</dbReference>
<dbReference type="InterPro" id="IPR002347">
    <property type="entry name" value="SDR_fam"/>
</dbReference>
<dbReference type="PANTHER" id="PTHR44147:SF2">
    <property type="entry name" value="DEHYDROGENASE_REDUCTASE SDR FAMILY MEMBER 1"/>
    <property type="match status" value="1"/>
</dbReference>